<evidence type="ECO:0000313" key="3">
    <source>
        <dbReference type="Proteomes" id="UP000015105"/>
    </source>
</evidence>
<reference evidence="2" key="5">
    <citation type="journal article" date="2021" name="G3 (Bethesda)">
        <title>Aegilops tauschii genome assembly Aet v5.0 features greater sequence contiguity and improved annotation.</title>
        <authorList>
            <person name="Wang L."/>
            <person name="Zhu T."/>
            <person name="Rodriguez J.C."/>
            <person name="Deal K.R."/>
            <person name="Dubcovsky J."/>
            <person name="McGuire P.E."/>
            <person name="Lux T."/>
            <person name="Spannagl M."/>
            <person name="Mayer K.F.X."/>
            <person name="Baldrich P."/>
            <person name="Meyers B.C."/>
            <person name="Huo N."/>
            <person name="Gu Y.Q."/>
            <person name="Zhou H."/>
            <person name="Devos K.M."/>
            <person name="Bennetzen J.L."/>
            <person name="Unver T."/>
            <person name="Budak H."/>
            <person name="Gulick P.J."/>
            <person name="Galiba G."/>
            <person name="Kalapos B."/>
            <person name="Nelson D.R."/>
            <person name="Li P."/>
            <person name="You F.M."/>
            <person name="Luo M.C."/>
            <person name="Dvorak J."/>
        </authorList>
    </citation>
    <scope>NUCLEOTIDE SEQUENCE [LARGE SCALE GENOMIC DNA]</scope>
    <source>
        <strain evidence="2">cv. AL8/78</strain>
    </source>
</reference>
<dbReference type="AlphaFoldDB" id="A0A453B4P6"/>
<dbReference type="Gramene" id="AET2Gv20359200.3">
    <property type="protein sequence ID" value="AET2Gv20359200.3"/>
    <property type="gene ID" value="AET2Gv20359200"/>
</dbReference>
<dbReference type="Proteomes" id="UP000015105">
    <property type="component" value="Chromosome 2D"/>
</dbReference>
<feature type="compositionally biased region" description="Low complexity" evidence="1">
    <location>
        <begin position="128"/>
        <end position="140"/>
    </location>
</feature>
<dbReference type="Pfam" id="PF11210">
    <property type="entry name" value="DUF2996"/>
    <property type="match status" value="1"/>
</dbReference>
<dbReference type="PANTHER" id="PTHR36341:SF3">
    <property type="entry name" value="DUF2996 FAMILY PROTEIN"/>
    <property type="match status" value="1"/>
</dbReference>
<feature type="compositionally biased region" description="Basic and acidic residues" evidence="1">
    <location>
        <begin position="115"/>
        <end position="127"/>
    </location>
</feature>
<dbReference type="PANTHER" id="PTHR36341">
    <property type="entry name" value="DUF2996 FAMILY PROTEIN"/>
    <property type="match status" value="1"/>
</dbReference>
<sequence length="267" mass="28692">HRSLLHRAAEAADRAASAQRHPTQPVDSSDPSTGRRRSAARQTRPMATRALHSPRLTSPPLTGRHAAARCKCSAAPLFAKRLPLVVAFPRSVASCCAVQESSAGAAAAAATTVSETKDAGGDKKEAAAAEAKPAAKPAAAKPKKAPPKPLPEMMEEEIIPPLKTALEAEEDVSQVVLTFQNNTLEGSFVKEDIPYYFWAFFPQGDLTGPKGFAMTSYSMEVSTIEPFLIDEKRITPQYVVFWVHKRLAGQGVLPVWRAEDLSPAPAE</sequence>
<evidence type="ECO:0000313" key="2">
    <source>
        <dbReference type="EnsemblPlants" id="AET2Gv20359200.3"/>
    </source>
</evidence>
<reference evidence="3" key="2">
    <citation type="journal article" date="2017" name="Nat. Plants">
        <title>The Aegilops tauschii genome reveals multiple impacts of transposons.</title>
        <authorList>
            <person name="Zhao G."/>
            <person name="Zou C."/>
            <person name="Li K."/>
            <person name="Wang K."/>
            <person name="Li T."/>
            <person name="Gao L."/>
            <person name="Zhang X."/>
            <person name="Wang H."/>
            <person name="Yang Z."/>
            <person name="Liu X."/>
            <person name="Jiang W."/>
            <person name="Mao L."/>
            <person name="Kong X."/>
            <person name="Jiao Y."/>
            <person name="Jia J."/>
        </authorList>
    </citation>
    <scope>NUCLEOTIDE SEQUENCE [LARGE SCALE GENOMIC DNA]</scope>
    <source>
        <strain evidence="3">cv. AL8/78</strain>
    </source>
</reference>
<dbReference type="InterPro" id="IPR021374">
    <property type="entry name" value="DUF2996"/>
</dbReference>
<feature type="region of interest" description="Disordered" evidence="1">
    <location>
        <begin position="113"/>
        <end position="151"/>
    </location>
</feature>
<organism evidence="2 3">
    <name type="scientific">Aegilops tauschii subsp. strangulata</name>
    <name type="common">Goatgrass</name>
    <dbReference type="NCBI Taxonomy" id="200361"/>
    <lineage>
        <taxon>Eukaryota</taxon>
        <taxon>Viridiplantae</taxon>
        <taxon>Streptophyta</taxon>
        <taxon>Embryophyta</taxon>
        <taxon>Tracheophyta</taxon>
        <taxon>Spermatophyta</taxon>
        <taxon>Magnoliopsida</taxon>
        <taxon>Liliopsida</taxon>
        <taxon>Poales</taxon>
        <taxon>Poaceae</taxon>
        <taxon>BOP clade</taxon>
        <taxon>Pooideae</taxon>
        <taxon>Triticodae</taxon>
        <taxon>Triticeae</taxon>
        <taxon>Triticinae</taxon>
        <taxon>Aegilops</taxon>
    </lineage>
</organism>
<reference evidence="2" key="3">
    <citation type="journal article" date="2017" name="Nature">
        <title>Genome sequence of the progenitor of the wheat D genome Aegilops tauschii.</title>
        <authorList>
            <person name="Luo M.C."/>
            <person name="Gu Y.Q."/>
            <person name="Puiu D."/>
            <person name="Wang H."/>
            <person name="Twardziok S.O."/>
            <person name="Deal K.R."/>
            <person name="Huo N."/>
            <person name="Zhu T."/>
            <person name="Wang L."/>
            <person name="Wang Y."/>
            <person name="McGuire P.E."/>
            <person name="Liu S."/>
            <person name="Long H."/>
            <person name="Ramasamy R.K."/>
            <person name="Rodriguez J.C."/>
            <person name="Van S.L."/>
            <person name="Yuan L."/>
            <person name="Wang Z."/>
            <person name="Xia Z."/>
            <person name="Xiao L."/>
            <person name="Anderson O.D."/>
            <person name="Ouyang S."/>
            <person name="Liang Y."/>
            <person name="Zimin A.V."/>
            <person name="Pertea G."/>
            <person name="Qi P."/>
            <person name="Bennetzen J.L."/>
            <person name="Dai X."/>
            <person name="Dawson M.W."/>
            <person name="Muller H.G."/>
            <person name="Kugler K."/>
            <person name="Rivarola-Duarte L."/>
            <person name="Spannagl M."/>
            <person name="Mayer K.F.X."/>
            <person name="Lu F.H."/>
            <person name="Bevan M.W."/>
            <person name="Leroy P."/>
            <person name="Li P."/>
            <person name="You F.M."/>
            <person name="Sun Q."/>
            <person name="Liu Z."/>
            <person name="Lyons E."/>
            <person name="Wicker T."/>
            <person name="Salzberg S.L."/>
            <person name="Devos K.M."/>
            <person name="Dvorak J."/>
        </authorList>
    </citation>
    <scope>NUCLEOTIDE SEQUENCE [LARGE SCALE GENOMIC DNA]</scope>
    <source>
        <strain evidence="2">cv. AL8/78</strain>
    </source>
</reference>
<dbReference type="STRING" id="200361.A0A453B4P6"/>
<reference evidence="2" key="4">
    <citation type="submission" date="2019-03" db="UniProtKB">
        <authorList>
            <consortium name="EnsemblPlants"/>
        </authorList>
    </citation>
    <scope>IDENTIFICATION</scope>
</reference>
<name>A0A453B4P6_AEGTS</name>
<protein>
    <submittedName>
        <fullName evidence="2">Uncharacterized protein</fullName>
    </submittedName>
</protein>
<accession>A0A453B4P6</accession>
<reference evidence="3" key="1">
    <citation type="journal article" date="2014" name="Science">
        <title>Ancient hybridizations among the ancestral genomes of bread wheat.</title>
        <authorList>
            <consortium name="International Wheat Genome Sequencing Consortium,"/>
            <person name="Marcussen T."/>
            <person name="Sandve S.R."/>
            <person name="Heier L."/>
            <person name="Spannagl M."/>
            <person name="Pfeifer M."/>
            <person name="Jakobsen K.S."/>
            <person name="Wulff B.B."/>
            <person name="Steuernagel B."/>
            <person name="Mayer K.F."/>
            <person name="Olsen O.A."/>
        </authorList>
    </citation>
    <scope>NUCLEOTIDE SEQUENCE [LARGE SCALE GENOMIC DNA]</scope>
    <source>
        <strain evidence="3">cv. AL8/78</strain>
    </source>
</reference>
<dbReference type="EnsemblPlants" id="AET2Gv20359200.3">
    <property type="protein sequence ID" value="AET2Gv20359200.3"/>
    <property type="gene ID" value="AET2Gv20359200"/>
</dbReference>
<keyword evidence="3" id="KW-1185">Reference proteome</keyword>
<proteinExistence type="predicted"/>
<evidence type="ECO:0000256" key="1">
    <source>
        <dbReference type="SAM" id="MobiDB-lite"/>
    </source>
</evidence>
<feature type="region of interest" description="Disordered" evidence="1">
    <location>
        <begin position="1"/>
        <end position="63"/>
    </location>
</feature>
<feature type="compositionally biased region" description="Polar residues" evidence="1">
    <location>
        <begin position="21"/>
        <end position="32"/>
    </location>
</feature>